<protein>
    <submittedName>
        <fullName evidence="6">LacI family transcriptional regulator</fullName>
    </submittedName>
</protein>
<comment type="caution">
    <text evidence="6">The sequence shown here is derived from an EMBL/GenBank/DDBJ whole genome shotgun (WGS) entry which is preliminary data.</text>
</comment>
<dbReference type="RefSeq" id="WP_234994023.1">
    <property type="nucleotide sequence ID" value="NZ_FXAP01000002.1"/>
</dbReference>
<organism evidence="6 7">
    <name type="scientific">Plantibacter flavus</name>
    <dbReference type="NCBI Taxonomy" id="150123"/>
    <lineage>
        <taxon>Bacteria</taxon>
        <taxon>Bacillati</taxon>
        <taxon>Actinomycetota</taxon>
        <taxon>Actinomycetes</taxon>
        <taxon>Micrococcales</taxon>
        <taxon>Microbacteriaceae</taxon>
        <taxon>Plantibacter</taxon>
    </lineage>
</organism>
<evidence type="ECO:0000256" key="1">
    <source>
        <dbReference type="ARBA" id="ARBA00023015"/>
    </source>
</evidence>
<name>A0A3N2C7X7_9MICO</name>
<dbReference type="PANTHER" id="PTHR30146:SF138">
    <property type="entry name" value="TRANSCRIPTIONAL REGULATORY PROTEIN"/>
    <property type="match status" value="1"/>
</dbReference>
<evidence type="ECO:0000256" key="2">
    <source>
        <dbReference type="ARBA" id="ARBA00023125"/>
    </source>
</evidence>
<feature type="region of interest" description="Disordered" evidence="4">
    <location>
        <begin position="1"/>
        <end position="35"/>
    </location>
</feature>
<keyword evidence="7" id="KW-1185">Reference proteome</keyword>
<dbReference type="SMART" id="SM00354">
    <property type="entry name" value="HTH_LACI"/>
    <property type="match status" value="1"/>
</dbReference>
<dbReference type="InterPro" id="IPR000843">
    <property type="entry name" value="HTH_LacI"/>
</dbReference>
<evidence type="ECO:0000259" key="5">
    <source>
        <dbReference type="PROSITE" id="PS50932"/>
    </source>
</evidence>
<dbReference type="Pfam" id="PF00356">
    <property type="entry name" value="LacI"/>
    <property type="match status" value="1"/>
</dbReference>
<dbReference type="InterPro" id="IPR010982">
    <property type="entry name" value="Lambda_DNA-bd_dom_sf"/>
</dbReference>
<keyword evidence="1" id="KW-0805">Transcription regulation</keyword>
<evidence type="ECO:0000313" key="7">
    <source>
        <dbReference type="Proteomes" id="UP000266915"/>
    </source>
</evidence>
<evidence type="ECO:0000256" key="4">
    <source>
        <dbReference type="SAM" id="MobiDB-lite"/>
    </source>
</evidence>
<dbReference type="SUPFAM" id="SSF47413">
    <property type="entry name" value="lambda repressor-like DNA-binding domains"/>
    <property type="match status" value="1"/>
</dbReference>
<keyword evidence="3" id="KW-0804">Transcription</keyword>
<proteinExistence type="predicted"/>
<dbReference type="EMBL" id="RKHL01000001">
    <property type="protein sequence ID" value="ROR83540.1"/>
    <property type="molecule type" value="Genomic_DNA"/>
</dbReference>
<accession>A0A3N2C7X7</accession>
<keyword evidence="2" id="KW-0238">DNA-binding</keyword>
<sequence>MDQESRPSRPTLADVAERAGVSPSTASLAFSGAGPVSEATKQRVLQAAADLDYAGPDPRARSLRQGRSGIVGAVVAGRIGHSFRDPVMVQTLDGLADELGAVGAGLLLLNDAQEGTLQLSNAPMDGVVLIGCSPNLDSSVAILSRRGMPIVSIEGLAALGVPDIAVDNRGGVREEARHLADLGHERVAVVTLNLDPTERRGPLTPEWERSATTVPAIERLQGLRDVFPDAQGFVTTGSSLEEGRVAGHAILDVPAGERPTAIAAQSDLLAAGVIRAAEELGISVPAELSVVGFDGIRVEGLDYDLTTVWQPSREKGSAAGRAIVAMLDGRDPECEQFSVRFHPGATTAPVPAPQH</sequence>
<reference evidence="6 7" key="1">
    <citation type="submission" date="2018-11" db="EMBL/GenBank/DDBJ databases">
        <title>Sequencing the genomes of 1000 actinobacteria strains.</title>
        <authorList>
            <person name="Klenk H.-P."/>
        </authorList>
    </citation>
    <scope>NUCLEOTIDE SEQUENCE [LARGE SCALE GENOMIC DNA]</scope>
    <source>
        <strain evidence="6 7">DSM 14012</strain>
    </source>
</reference>
<dbReference type="CDD" id="cd01392">
    <property type="entry name" value="HTH_LacI"/>
    <property type="match status" value="1"/>
</dbReference>
<dbReference type="Proteomes" id="UP000266915">
    <property type="component" value="Unassembled WGS sequence"/>
</dbReference>
<feature type="domain" description="HTH lacI-type" evidence="5">
    <location>
        <begin position="10"/>
        <end position="65"/>
    </location>
</feature>
<evidence type="ECO:0000256" key="3">
    <source>
        <dbReference type="ARBA" id="ARBA00023163"/>
    </source>
</evidence>
<evidence type="ECO:0000313" key="6">
    <source>
        <dbReference type="EMBL" id="ROR83540.1"/>
    </source>
</evidence>
<dbReference type="PROSITE" id="PS50932">
    <property type="entry name" value="HTH_LACI_2"/>
    <property type="match status" value="1"/>
</dbReference>
<dbReference type="Gene3D" id="3.40.50.2300">
    <property type="match status" value="2"/>
</dbReference>
<dbReference type="PANTHER" id="PTHR30146">
    <property type="entry name" value="LACI-RELATED TRANSCRIPTIONAL REPRESSOR"/>
    <property type="match status" value="1"/>
</dbReference>
<dbReference type="Pfam" id="PF13377">
    <property type="entry name" value="Peripla_BP_3"/>
    <property type="match status" value="1"/>
</dbReference>
<dbReference type="Gene3D" id="1.10.260.40">
    <property type="entry name" value="lambda repressor-like DNA-binding domains"/>
    <property type="match status" value="1"/>
</dbReference>
<dbReference type="GO" id="GO:0000976">
    <property type="term" value="F:transcription cis-regulatory region binding"/>
    <property type="evidence" value="ECO:0007669"/>
    <property type="project" value="TreeGrafter"/>
</dbReference>
<dbReference type="InterPro" id="IPR028082">
    <property type="entry name" value="Peripla_BP_I"/>
</dbReference>
<dbReference type="InterPro" id="IPR046335">
    <property type="entry name" value="LacI/GalR-like_sensor"/>
</dbReference>
<dbReference type="CDD" id="cd06279">
    <property type="entry name" value="PBP1_LacI-like"/>
    <property type="match status" value="1"/>
</dbReference>
<gene>
    <name evidence="6" type="ORF">EDD42_3652</name>
</gene>
<dbReference type="SUPFAM" id="SSF53822">
    <property type="entry name" value="Periplasmic binding protein-like I"/>
    <property type="match status" value="1"/>
</dbReference>
<dbReference type="AlphaFoldDB" id="A0A3N2C7X7"/>
<dbReference type="GO" id="GO:0003700">
    <property type="term" value="F:DNA-binding transcription factor activity"/>
    <property type="evidence" value="ECO:0007669"/>
    <property type="project" value="TreeGrafter"/>
</dbReference>